<gene>
    <name evidence="7" type="ORF">CUD01_28400</name>
</gene>
<evidence type="ECO:0000313" key="7">
    <source>
        <dbReference type="EMBL" id="GEA82396.1"/>
    </source>
</evidence>
<keyword evidence="3 6" id="KW-0812">Transmembrane</keyword>
<evidence type="ECO:0000256" key="4">
    <source>
        <dbReference type="ARBA" id="ARBA00022989"/>
    </source>
</evidence>
<organism evidence="7 8">
    <name type="scientific">Cellulomonas uda</name>
    <dbReference type="NCBI Taxonomy" id="1714"/>
    <lineage>
        <taxon>Bacteria</taxon>
        <taxon>Bacillati</taxon>
        <taxon>Actinomycetota</taxon>
        <taxon>Actinomycetes</taxon>
        <taxon>Micrococcales</taxon>
        <taxon>Cellulomonadaceae</taxon>
        <taxon>Cellulomonas</taxon>
    </lineage>
</organism>
<dbReference type="CDD" id="cd06581">
    <property type="entry name" value="TM_PBP1_LivM_like"/>
    <property type="match status" value="1"/>
</dbReference>
<dbReference type="PANTHER" id="PTHR30482:SF10">
    <property type="entry name" value="HIGH-AFFINITY BRANCHED-CHAIN AMINO ACID TRANSPORT PROTEIN BRAE"/>
    <property type="match status" value="1"/>
</dbReference>
<reference evidence="7 8" key="1">
    <citation type="submission" date="2019-06" db="EMBL/GenBank/DDBJ databases">
        <title>Whole genome shotgun sequence of Cellulomonas uda NBRC 3747.</title>
        <authorList>
            <person name="Hosoyama A."/>
            <person name="Uohara A."/>
            <person name="Ohji S."/>
            <person name="Ichikawa N."/>
        </authorList>
    </citation>
    <scope>NUCLEOTIDE SEQUENCE [LARGE SCALE GENOMIC DNA]</scope>
    <source>
        <strain evidence="7 8">NBRC 3747</strain>
    </source>
</reference>
<feature type="transmembrane region" description="Helical" evidence="6">
    <location>
        <begin position="211"/>
        <end position="230"/>
    </location>
</feature>
<keyword evidence="4 6" id="KW-1133">Transmembrane helix</keyword>
<evidence type="ECO:0000256" key="5">
    <source>
        <dbReference type="ARBA" id="ARBA00023136"/>
    </source>
</evidence>
<feature type="transmembrane region" description="Helical" evidence="6">
    <location>
        <begin position="160"/>
        <end position="181"/>
    </location>
</feature>
<dbReference type="EMBL" id="BJLP01000059">
    <property type="protein sequence ID" value="GEA82396.1"/>
    <property type="molecule type" value="Genomic_DNA"/>
</dbReference>
<comment type="subcellular location">
    <subcellularLocation>
        <location evidence="1">Cell membrane</location>
        <topology evidence="1">Multi-pass membrane protein</topology>
    </subcellularLocation>
</comment>
<accession>A0A4Y3KFE2</accession>
<keyword evidence="2" id="KW-1003">Cell membrane</keyword>
<feature type="transmembrane region" description="Helical" evidence="6">
    <location>
        <begin position="295"/>
        <end position="311"/>
    </location>
</feature>
<protein>
    <submittedName>
        <fullName evidence="7">Branched-chain amino acid ABC transporter permease</fullName>
    </submittedName>
</protein>
<dbReference type="Pfam" id="PF02653">
    <property type="entry name" value="BPD_transp_2"/>
    <property type="match status" value="1"/>
</dbReference>
<dbReference type="InterPro" id="IPR001851">
    <property type="entry name" value="ABC_transp_permease"/>
</dbReference>
<keyword evidence="5 6" id="KW-0472">Membrane</keyword>
<dbReference type="RefSeq" id="WP_141322117.1">
    <property type="nucleotide sequence ID" value="NZ_BJLP01000059.1"/>
</dbReference>
<sequence length="328" mass="35108">MDWTRILTNVAGEAFAPATAAYALAAIGLNVHFGMTGLLNFGQAGFVLLGAYSYAITAIAGWPFWASVLAAIASAVVFGIVLGIPTLKLRGDYLSIVTIAAAEIVRIVSRSTSLTELTGGNSGLSGGDGFKKSFEALCPFPDGTTTVWLWTYPNCTSGSWWLRVAAWAAVAIGCLLVWRWMRSPWGRVLKGVREDEDAVRALGKNVYGYKMQALVLGGVGGAIAGIFYTLPTAVQADSMGRTMTFNIWTILLLGGAATVFGPVLGSVLMWTVFMLVKSVLRDLDLSFISSTQSEAFSWMLVGLTLMLLVIFRPQGILGDKKELAIDVR</sequence>
<dbReference type="AlphaFoldDB" id="A0A4Y3KFE2"/>
<dbReference type="InterPro" id="IPR043428">
    <property type="entry name" value="LivM-like"/>
</dbReference>
<feature type="transmembrane region" description="Helical" evidence="6">
    <location>
        <begin position="6"/>
        <end position="25"/>
    </location>
</feature>
<feature type="transmembrane region" description="Helical" evidence="6">
    <location>
        <begin position="250"/>
        <end position="275"/>
    </location>
</feature>
<dbReference type="Proteomes" id="UP000315842">
    <property type="component" value="Unassembled WGS sequence"/>
</dbReference>
<evidence type="ECO:0000256" key="1">
    <source>
        <dbReference type="ARBA" id="ARBA00004651"/>
    </source>
</evidence>
<dbReference type="GO" id="GO:0015658">
    <property type="term" value="F:branched-chain amino acid transmembrane transporter activity"/>
    <property type="evidence" value="ECO:0007669"/>
    <property type="project" value="InterPro"/>
</dbReference>
<feature type="transmembrane region" description="Helical" evidence="6">
    <location>
        <begin position="62"/>
        <end position="84"/>
    </location>
</feature>
<keyword evidence="8" id="KW-1185">Reference proteome</keyword>
<dbReference type="GO" id="GO:0005886">
    <property type="term" value="C:plasma membrane"/>
    <property type="evidence" value="ECO:0007669"/>
    <property type="project" value="UniProtKB-SubCell"/>
</dbReference>
<evidence type="ECO:0000313" key="8">
    <source>
        <dbReference type="Proteomes" id="UP000315842"/>
    </source>
</evidence>
<evidence type="ECO:0000256" key="6">
    <source>
        <dbReference type="SAM" id="Phobius"/>
    </source>
</evidence>
<proteinExistence type="predicted"/>
<evidence type="ECO:0000256" key="2">
    <source>
        <dbReference type="ARBA" id="ARBA00022475"/>
    </source>
</evidence>
<dbReference type="PANTHER" id="PTHR30482">
    <property type="entry name" value="HIGH-AFFINITY BRANCHED-CHAIN AMINO ACID TRANSPORT SYSTEM PERMEASE"/>
    <property type="match status" value="1"/>
</dbReference>
<name>A0A4Y3KFE2_CELUD</name>
<comment type="caution">
    <text evidence="7">The sequence shown here is derived from an EMBL/GenBank/DDBJ whole genome shotgun (WGS) entry which is preliminary data.</text>
</comment>
<evidence type="ECO:0000256" key="3">
    <source>
        <dbReference type="ARBA" id="ARBA00022692"/>
    </source>
</evidence>
<feature type="transmembrane region" description="Helical" evidence="6">
    <location>
        <begin position="37"/>
        <end position="56"/>
    </location>
</feature>